<evidence type="ECO:0000256" key="1">
    <source>
        <dbReference type="ARBA" id="ARBA00009156"/>
    </source>
</evidence>
<evidence type="ECO:0000313" key="6">
    <source>
        <dbReference type="Proteomes" id="UP001362999"/>
    </source>
</evidence>
<keyword evidence="3 5" id="KW-0418">Kinase</keyword>
<protein>
    <submittedName>
        <fullName evidence="5">D-xylulose kinase A</fullName>
    </submittedName>
</protein>
<evidence type="ECO:0000313" key="5">
    <source>
        <dbReference type="EMBL" id="KAK7039301.1"/>
    </source>
</evidence>
<accession>A0AAW0CLR6</accession>
<dbReference type="Proteomes" id="UP001362999">
    <property type="component" value="Unassembled WGS sequence"/>
</dbReference>
<evidence type="ECO:0000256" key="4">
    <source>
        <dbReference type="SAM" id="MobiDB-lite"/>
    </source>
</evidence>
<evidence type="ECO:0000256" key="3">
    <source>
        <dbReference type="ARBA" id="ARBA00022777"/>
    </source>
</evidence>
<feature type="region of interest" description="Disordered" evidence="4">
    <location>
        <begin position="687"/>
        <end position="710"/>
    </location>
</feature>
<dbReference type="SUPFAM" id="SSF53067">
    <property type="entry name" value="Actin-like ATPase domain"/>
    <property type="match status" value="1"/>
</dbReference>
<dbReference type="EMBL" id="JAWWNJ010000016">
    <property type="protein sequence ID" value="KAK7039301.1"/>
    <property type="molecule type" value="Genomic_DNA"/>
</dbReference>
<dbReference type="AlphaFoldDB" id="A0AAW0CLR6"/>
<feature type="compositionally biased region" description="Low complexity" evidence="4">
    <location>
        <begin position="612"/>
        <end position="625"/>
    </location>
</feature>
<keyword evidence="2" id="KW-0808">Transferase</keyword>
<proteinExistence type="inferred from homology"/>
<feature type="region of interest" description="Disordered" evidence="4">
    <location>
        <begin position="729"/>
        <end position="759"/>
    </location>
</feature>
<comment type="caution">
    <text evidence="5">The sequence shown here is derived from an EMBL/GenBank/DDBJ whole genome shotgun (WGS) entry which is preliminary data.</text>
</comment>
<reference evidence="5 6" key="1">
    <citation type="journal article" date="2024" name="J Genomics">
        <title>Draft genome sequencing and assembly of Favolaschia claudopus CIRM-BRFM 2984 isolated from oak limbs.</title>
        <authorList>
            <person name="Navarro D."/>
            <person name="Drula E."/>
            <person name="Chaduli D."/>
            <person name="Cazenave R."/>
            <person name="Ahrendt S."/>
            <person name="Wang J."/>
            <person name="Lipzen A."/>
            <person name="Daum C."/>
            <person name="Barry K."/>
            <person name="Grigoriev I.V."/>
            <person name="Favel A."/>
            <person name="Rosso M.N."/>
            <person name="Martin F."/>
        </authorList>
    </citation>
    <scope>NUCLEOTIDE SEQUENCE [LARGE SCALE GENOMIC DNA]</scope>
    <source>
        <strain evidence="5 6">CIRM-BRFM 2984</strain>
    </source>
</reference>
<dbReference type="GO" id="GO:0005829">
    <property type="term" value="C:cytosol"/>
    <property type="evidence" value="ECO:0007669"/>
    <property type="project" value="TreeGrafter"/>
</dbReference>
<dbReference type="GO" id="GO:0005997">
    <property type="term" value="P:xylulose metabolic process"/>
    <property type="evidence" value="ECO:0007669"/>
    <property type="project" value="TreeGrafter"/>
</dbReference>
<feature type="compositionally biased region" description="Low complexity" evidence="4">
    <location>
        <begin position="688"/>
        <end position="710"/>
    </location>
</feature>
<evidence type="ECO:0000256" key="2">
    <source>
        <dbReference type="ARBA" id="ARBA00022679"/>
    </source>
</evidence>
<dbReference type="PANTHER" id="PTHR10196:SF57">
    <property type="entry name" value="XYLULOSE KINASE"/>
    <property type="match status" value="1"/>
</dbReference>
<keyword evidence="6" id="KW-1185">Reference proteome</keyword>
<dbReference type="PANTHER" id="PTHR10196">
    <property type="entry name" value="SUGAR KINASE"/>
    <property type="match status" value="1"/>
</dbReference>
<gene>
    <name evidence="5" type="ORF">R3P38DRAFT_3349474</name>
</gene>
<sequence>MPVASSLFLGLELAVDQLRASLVDESLELVGVECVDFDTELAEYQTQGGIFTTPGDAYTTPVEMWIKALDTVLEKLERTYDLTRIKSIGGSAQHALVWWKSTTVPSLSSLDPHVPLVQHFSQALFSLPNTSIAQDVSSHTHALTIEALLGGPDHMAARVGGSATPSCIAAQLLRVRETWPQEVWARTGRVQLASAFLASLIAGKWMPMAEAEACASGMWSHTTGQWDENVLDIVGGSHEEGRHVRGWLGDVDVSGGGRRAGTVGRYLVERYGFDPETIVTSFTSDGLAAYLSVAPQPSDVVLQFGPMDVMMAPAQHYIPTRLYSLFPHPAQDPAEKRRYVAVLTNRNADVPRALVRDMYTKSWSAFDRLVAIVPPGGSIGLDDKLFAFWHLQGDAHPFAHVKGIYRFETGIKVTEFRDLRANPRCLLESQILSLRVRYAKMLTTGVLARALPAPANSATTASMAISSIPTRSTTYRPAPPVSSALGLAFDPYDSAPLPTRVIATGAAANFPSVANLVCDIFNAPVFVPGSQIASAQTAPHRNAPASGCPSRASLGAAYMARWVWGREWGVGGAANNANANGVVVSFEDDMRRMLAKRWASTAGAPLRPSMHGPPGTAPGSGTSTPYGRGARAANALLEEDEEDESEMGRKRGGTPHVLAVERALSSGRGSPGVGVIGGAQHAGYGVGMTPSSSNSSMGTSTSTSSIGAPSTAYTTPDLGLLSPGLSGANGNGINNTGTGQIGSNGATAGTPTTPTPLTPVAPMPTGDAEMQVGLAKVAEPDADAFCAYAAIVPEYCRLEGMLVKGIV</sequence>
<organism evidence="5 6">
    <name type="scientific">Favolaschia claudopus</name>
    <dbReference type="NCBI Taxonomy" id="2862362"/>
    <lineage>
        <taxon>Eukaryota</taxon>
        <taxon>Fungi</taxon>
        <taxon>Dikarya</taxon>
        <taxon>Basidiomycota</taxon>
        <taxon>Agaricomycotina</taxon>
        <taxon>Agaricomycetes</taxon>
        <taxon>Agaricomycetidae</taxon>
        <taxon>Agaricales</taxon>
        <taxon>Marasmiineae</taxon>
        <taxon>Mycenaceae</taxon>
        <taxon>Favolaschia</taxon>
    </lineage>
</organism>
<dbReference type="InterPro" id="IPR043129">
    <property type="entry name" value="ATPase_NBD"/>
</dbReference>
<dbReference type="Gene3D" id="3.30.420.40">
    <property type="match status" value="2"/>
</dbReference>
<name>A0AAW0CLR6_9AGAR</name>
<dbReference type="GO" id="GO:0004856">
    <property type="term" value="F:D-xylulokinase activity"/>
    <property type="evidence" value="ECO:0007669"/>
    <property type="project" value="TreeGrafter"/>
</dbReference>
<comment type="similarity">
    <text evidence="1">Belongs to the FGGY kinase family.</text>
</comment>
<feature type="compositionally biased region" description="Low complexity" evidence="4">
    <location>
        <begin position="729"/>
        <end position="752"/>
    </location>
</feature>
<feature type="region of interest" description="Disordered" evidence="4">
    <location>
        <begin position="603"/>
        <end position="628"/>
    </location>
</feature>